<gene>
    <name evidence="8" type="ORF">ACFL27_24480</name>
</gene>
<dbReference type="Gene3D" id="1.20.1640.10">
    <property type="entry name" value="Multidrug efflux transporter AcrB transmembrane domain"/>
    <property type="match status" value="2"/>
</dbReference>
<sequence>MDTFFTQLIRFPKSILLTILAITFFFGSQLKHIRMETDAESMIPQRHPAIIFNDKVEEIFDLKDAIIIGVVNEQPAGIFNAHTLELVKKLTEEIALLDGVVAVTDDDVVSLATLDHIVGTASGFDVSPYMEDIPQTKEDLALLKEKLYDSGMYIGGIVSQDGTATAIFAELESGLKNRAAVYKNIKDIISNADYQTGPEKVYLAGRPVLEVTFGEYMSEDMRQMMPLVNIVIILVLFLTFRTILGVILPLIVVIGSVIWSLGTMSLCGIPLFTISTQMPIILMAVGTAYGIHILNKYYQELDRHPQGDRRVLILETMREKWKPVVMTALTTVVGFLSLVTAYMVPIRYFGIFTSVGVLAAMIISLTLIPASLMLFPGKKRKGLPQSTAAGSGGNRWSEKMLGTMGGFIYDQRKMISLMTAVIIVVSLVGIFTISTNSSWIENIKHSSEVYISNQVMNEKFDGTISLYVIVEGKTAGVVKSPQVLMKIDALQQDVEQLKHVGGSRSIAEYLKRMNRVMNEDKKEFEKVPQTQELAAQYLLMYSMSGDPEDFNDVVDYDYRLANIWIQVKSDYTKDLEAVINRVETFAKTHFQDQPVAVKLAGRAYTSFIWVDLLVRGQMNSIIFSIVTVFLITALMFRSVVAGIFNIIPISAAMLLNFGMMGLLGLPLDVSTALSSGIIIGVGIDYTIHFLSKYHWEMNKGQDERRTSIITMQTTGRAIIFNAIAVISGFLVLYSSNFPSNRHLGGLVSVNMFTSALAAITILPALLIFTKPAFMFRQGRCKDKK</sequence>
<name>A0ABV6Z4T7_UNCC1</name>
<reference evidence="8 9" key="1">
    <citation type="submission" date="2024-09" db="EMBL/GenBank/DDBJ databases">
        <title>Laminarin stimulates single cell rates of sulfate reduction while oxygen inhibits transcriptomic activity in coastal marine sediment.</title>
        <authorList>
            <person name="Lindsay M."/>
            <person name="Orcutt B."/>
            <person name="Emerson D."/>
            <person name="Stepanauskas R."/>
            <person name="D'Angelo T."/>
        </authorList>
    </citation>
    <scope>NUCLEOTIDE SEQUENCE [LARGE SCALE GENOMIC DNA]</scope>
    <source>
        <strain evidence="8">SAG AM-311-K15</strain>
    </source>
</reference>
<evidence type="ECO:0000259" key="7">
    <source>
        <dbReference type="PROSITE" id="PS50156"/>
    </source>
</evidence>
<feature type="transmembrane region" description="Helical" evidence="6">
    <location>
        <begin position="227"/>
        <end position="259"/>
    </location>
</feature>
<keyword evidence="3 6" id="KW-0812">Transmembrane</keyword>
<feature type="transmembrane region" description="Helical" evidence="6">
    <location>
        <begin position="618"/>
        <end position="636"/>
    </location>
</feature>
<dbReference type="EMBL" id="JBHPBY010000483">
    <property type="protein sequence ID" value="MFC1853366.1"/>
    <property type="molecule type" value="Genomic_DNA"/>
</dbReference>
<evidence type="ECO:0000256" key="3">
    <source>
        <dbReference type="ARBA" id="ARBA00022692"/>
    </source>
</evidence>
<organism evidence="8 9">
    <name type="scientific">candidate division CSSED10-310 bacterium</name>
    <dbReference type="NCBI Taxonomy" id="2855610"/>
    <lineage>
        <taxon>Bacteria</taxon>
        <taxon>Bacteria division CSSED10-310</taxon>
    </lineage>
</organism>
<evidence type="ECO:0000256" key="5">
    <source>
        <dbReference type="ARBA" id="ARBA00023136"/>
    </source>
</evidence>
<dbReference type="SUPFAM" id="SSF82866">
    <property type="entry name" value="Multidrug efflux transporter AcrB transmembrane domain"/>
    <property type="match status" value="2"/>
</dbReference>
<comment type="subcellular location">
    <subcellularLocation>
        <location evidence="1">Cell membrane</location>
        <topology evidence="1">Multi-pass membrane protein</topology>
    </subcellularLocation>
</comment>
<feature type="domain" description="SSD" evidence="7">
    <location>
        <begin position="250"/>
        <end position="374"/>
    </location>
</feature>
<feature type="transmembrane region" description="Helical" evidence="6">
    <location>
        <begin position="745"/>
        <end position="769"/>
    </location>
</feature>
<dbReference type="InterPro" id="IPR050545">
    <property type="entry name" value="Mycobact_MmpL"/>
</dbReference>
<feature type="transmembrane region" description="Helical" evidence="6">
    <location>
        <begin position="15"/>
        <end position="33"/>
    </location>
</feature>
<dbReference type="InterPro" id="IPR004869">
    <property type="entry name" value="MMPL_dom"/>
</dbReference>
<feature type="transmembrane region" description="Helical" evidence="6">
    <location>
        <begin position="324"/>
        <end position="344"/>
    </location>
</feature>
<evidence type="ECO:0000313" key="8">
    <source>
        <dbReference type="EMBL" id="MFC1853366.1"/>
    </source>
</evidence>
<dbReference type="InterPro" id="IPR000731">
    <property type="entry name" value="SSD"/>
</dbReference>
<feature type="transmembrane region" description="Helical" evidence="6">
    <location>
        <begin position="643"/>
        <end position="665"/>
    </location>
</feature>
<feature type="transmembrane region" description="Helical" evidence="6">
    <location>
        <begin position="414"/>
        <end position="433"/>
    </location>
</feature>
<keyword evidence="5 6" id="KW-0472">Membrane</keyword>
<keyword evidence="2" id="KW-1003">Cell membrane</keyword>
<feature type="transmembrane region" description="Helical" evidence="6">
    <location>
        <begin position="714"/>
        <end position="733"/>
    </location>
</feature>
<dbReference type="PROSITE" id="PS50156">
    <property type="entry name" value="SSD"/>
    <property type="match status" value="2"/>
</dbReference>
<keyword evidence="9" id="KW-1185">Reference proteome</keyword>
<dbReference type="PANTHER" id="PTHR33406">
    <property type="entry name" value="MEMBRANE PROTEIN MJ1562-RELATED"/>
    <property type="match status" value="1"/>
</dbReference>
<protein>
    <submittedName>
        <fullName evidence="8">RND family transporter</fullName>
    </submittedName>
</protein>
<evidence type="ECO:0000256" key="2">
    <source>
        <dbReference type="ARBA" id="ARBA00022475"/>
    </source>
</evidence>
<evidence type="ECO:0000256" key="1">
    <source>
        <dbReference type="ARBA" id="ARBA00004651"/>
    </source>
</evidence>
<evidence type="ECO:0000256" key="4">
    <source>
        <dbReference type="ARBA" id="ARBA00022989"/>
    </source>
</evidence>
<dbReference type="Pfam" id="PF03176">
    <property type="entry name" value="MMPL"/>
    <property type="match status" value="2"/>
</dbReference>
<comment type="caution">
    <text evidence="8">The sequence shown here is derived from an EMBL/GenBank/DDBJ whole genome shotgun (WGS) entry which is preliminary data.</text>
</comment>
<feature type="transmembrane region" description="Helical" evidence="6">
    <location>
        <begin position="271"/>
        <end position="294"/>
    </location>
</feature>
<dbReference type="PANTHER" id="PTHR33406:SF13">
    <property type="entry name" value="MEMBRANE PROTEIN YDFJ"/>
    <property type="match status" value="1"/>
</dbReference>
<evidence type="ECO:0000313" key="9">
    <source>
        <dbReference type="Proteomes" id="UP001594351"/>
    </source>
</evidence>
<evidence type="ECO:0000256" key="6">
    <source>
        <dbReference type="SAM" id="Phobius"/>
    </source>
</evidence>
<feature type="transmembrane region" description="Helical" evidence="6">
    <location>
        <begin position="350"/>
        <end position="375"/>
    </location>
</feature>
<feature type="transmembrane region" description="Helical" evidence="6">
    <location>
        <begin position="671"/>
        <end position="693"/>
    </location>
</feature>
<accession>A0ABV6Z4T7</accession>
<dbReference type="Proteomes" id="UP001594351">
    <property type="component" value="Unassembled WGS sequence"/>
</dbReference>
<keyword evidence="4 6" id="KW-1133">Transmembrane helix</keyword>
<proteinExistence type="predicted"/>
<feature type="domain" description="SSD" evidence="7">
    <location>
        <begin position="642"/>
        <end position="768"/>
    </location>
</feature>